<protein>
    <submittedName>
        <fullName evidence="2">Uncharacterized protein</fullName>
    </submittedName>
</protein>
<evidence type="ECO:0000313" key="3">
    <source>
        <dbReference type="Proteomes" id="UP000658320"/>
    </source>
</evidence>
<dbReference type="AlphaFoldDB" id="A0A918FNS6"/>
<gene>
    <name evidence="2" type="ORF">GCM10010251_92070</name>
</gene>
<dbReference type="Proteomes" id="UP000658320">
    <property type="component" value="Unassembled WGS sequence"/>
</dbReference>
<comment type="caution">
    <text evidence="2">The sequence shown here is derived from an EMBL/GenBank/DDBJ whole genome shotgun (WGS) entry which is preliminary data.</text>
</comment>
<reference evidence="2" key="2">
    <citation type="submission" date="2020-09" db="EMBL/GenBank/DDBJ databases">
        <authorList>
            <person name="Sun Q."/>
            <person name="Ohkuma M."/>
        </authorList>
    </citation>
    <scope>NUCLEOTIDE SEQUENCE</scope>
    <source>
        <strain evidence="2">JCM 4346</strain>
    </source>
</reference>
<feature type="compositionally biased region" description="Basic and acidic residues" evidence="1">
    <location>
        <begin position="127"/>
        <end position="139"/>
    </location>
</feature>
<keyword evidence="3" id="KW-1185">Reference proteome</keyword>
<accession>A0A918FNS6</accession>
<name>A0A918FNS6_9ACTN</name>
<organism evidence="2 3">
    <name type="scientific">Streptomyces aurantiogriseus</name>
    <dbReference type="NCBI Taxonomy" id="66870"/>
    <lineage>
        <taxon>Bacteria</taxon>
        <taxon>Bacillati</taxon>
        <taxon>Actinomycetota</taxon>
        <taxon>Actinomycetes</taxon>
        <taxon>Kitasatosporales</taxon>
        <taxon>Streptomycetaceae</taxon>
        <taxon>Streptomyces</taxon>
    </lineage>
</organism>
<proteinExistence type="predicted"/>
<dbReference type="EMBL" id="BMSX01000041">
    <property type="protein sequence ID" value="GGR60982.1"/>
    <property type="molecule type" value="Genomic_DNA"/>
</dbReference>
<evidence type="ECO:0000256" key="1">
    <source>
        <dbReference type="SAM" id="MobiDB-lite"/>
    </source>
</evidence>
<dbReference type="RefSeq" id="WP_189944015.1">
    <property type="nucleotide sequence ID" value="NZ_BMSX01000041.1"/>
</dbReference>
<sequence length="139" mass="15879">MIALTAIILTTLHRWITDTRAERAALATDQRATQDERARCFAERAALQSERARLYRDLAAERAADSERLEVERAAMAEEFELARSQISREAMQILASWFVDGKVCPPEVRTGNLIRFPKQQPVQAPQHERSREHGVVRP</sequence>
<reference evidence="2" key="1">
    <citation type="journal article" date="2014" name="Int. J. Syst. Evol. Microbiol.">
        <title>Complete genome sequence of Corynebacterium casei LMG S-19264T (=DSM 44701T), isolated from a smear-ripened cheese.</title>
        <authorList>
            <consortium name="US DOE Joint Genome Institute (JGI-PGF)"/>
            <person name="Walter F."/>
            <person name="Albersmeier A."/>
            <person name="Kalinowski J."/>
            <person name="Ruckert C."/>
        </authorList>
    </citation>
    <scope>NUCLEOTIDE SEQUENCE</scope>
    <source>
        <strain evidence="2">JCM 4346</strain>
    </source>
</reference>
<feature type="region of interest" description="Disordered" evidence="1">
    <location>
        <begin position="115"/>
        <end position="139"/>
    </location>
</feature>
<evidence type="ECO:0000313" key="2">
    <source>
        <dbReference type="EMBL" id="GGR60982.1"/>
    </source>
</evidence>